<dbReference type="PRINTS" id="PR00110">
    <property type="entry name" value="ALPHAAMYLASE"/>
</dbReference>
<dbReference type="Pfam" id="PF00128">
    <property type="entry name" value="Alpha-amylase"/>
    <property type="match status" value="1"/>
</dbReference>
<dbReference type="PIRSF" id="PIRSF001021">
    <property type="entry name" value="Alph-amls_thrmst"/>
    <property type="match status" value="1"/>
</dbReference>
<keyword evidence="4 9" id="KW-0378">Hydrolase</keyword>
<protein>
    <submittedName>
        <fullName evidence="9">Alpha-amylase</fullName>
        <ecNumber evidence="9">3.2.1.1</ecNumber>
    </submittedName>
</protein>
<gene>
    <name evidence="9" type="ORF">NMU03_15815</name>
</gene>
<evidence type="ECO:0000256" key="3">
    <source>
        <dbReference type="ARBA" id="ARBA00022723"/>
    </source>
</evidence>
<dbReference type="EMBL" id="CP101620">
    <property type="protein sequence ID" value="UTY39025.1"/>
    <property type="molecule type" value="Genomic_DNA"/>
</dbReference>
<accession>A0ABY5I255</accession>
<evidence type="ECO:0000256" key="6">
    <source>
        <dbReference type="ARBA" id="ARBA00023295"/>
    </source>
</evidence>
<dbReference type="InterPro" id="IPR017853">
    <property type="entry name" value="GH"/>
</dbReference>
<dbReference type="Gene3D" id="2.60.40.1180">
    <property type="entry name" value="Golgi alpha-mannosidase II"/>
    <property type="match status" value="1"/>
</dbReference>
<evidence type="ECO:0000256" key="2">
    <source>
        <dbReference type="ARBA" id="ARBA00008061"/>
    </source>
</evidence>
<sequence>MVFAFKTASFSKIIDDAKHLHEIGITALWLPPAYKGMAGNQDVGYGVYDLYDLGEFDQKGSISTKYGTKEEYLKAIDTLHQYGIQVYGDIVLNHRMGADGYEDVNASMVNQHNTYQMETKDEWIRVPTLFTFPQRHQKYSDFTWDWTCFDGIDYDAKTKRHATFLFHDKTWDTQVDDENGNYDYLMGADLDFSNPRVIEELERWGKWYLDTTHIDGLRLDAVKHIRATFYRDWLSKMRQYIQKELFAVGEYWHGDVQKLLGYLQTVDYQMSLFDVPLHYHFYEASQSFGQYDMSQIFEGTLVQKASGHAVTFVDNHDTQPQQGLQSWILDWFKPLAYALILLRKDGYPCVFYGDYYGISQPVTPAFYQVLDRLLYLRQHYAYGKQNDYFQDRHIIGWTRETYGLACVMTNQKGGSLKMYVGQQFAQKTFYDYLNNCEQTVVIDEQGYGNFPVKDGSVSVYISKKVAIK</sequence>
<dbReference type="Gene3D" id="2.40.30.140">
    <property type="match status" value="1"/>
</dbReference>
<keyword evidence="6 9" id="KW-0326">Glycosidase</keyword>
<organism evidence="9 10">
    <name type="scientific">Allocoprobacillus halotolerans</name>
    <dbReference type="NCBI Taxonomy" id="2944914"/>
    <lineage>
        <taxon>Bacteria</taxon>
        <taxon>Bacillati</taxon>
        <taxon>Bacillota</taxon>
        <taxon>Erysipelotrichia</taxon>
        <taxon>Erysipelotrichales</taxon>
        <taxon>Erysipelotrichaceae</taxon>
        <taxon>Allocoprobacillus</taxon>
    </lineage>
</organism>
<evidence type="ECO:0000313" key="10">
    <source>
        <dbReference type="Proteomes" id="UP001060112"/>
    </source>
</evidence>
<dbReference type="GO" id="GO:0004556">
    <property type="term" value="F:alpha-amylase activity"/>
    <property type="evidence" value="ECO:0007669"/>
    <property type="project" value="UniProtKB-EC"/>
</dbReference>
<dbReference type="Proteomes" id="UP001060112">
    <property type="component" value="Chromosome"/>
</dbReference>
<keyword evidence="3" id="KW-0479">Metal-binding</keyword>
<dbReference type="InterPro" id="IPR006046">
    <property type="entry name" value="Alpha_amylase"/>
</dbReference>
<dbReference type="Pfam" id="PF09154">
    <property type="entry name" value="Alpha-amy_C_pro"/>
    <property type="match status" value="1"/>
</dbReference>
<dbReference type="InterPro" id="IPR015237">
    <property type="entry name" value="Alpha-amylase_C_pro"/>
</dbReference>
<dbReference type="InterPro" id="IPR006047">
    <property type="entry name" value="GH13_cat_dom"/>
</dbReference>
<evidence type="ECO:0000256" key="1">
    <source>
        <dbReference type="ARBA" id="ARBA00001913"/>
    </source>
</evidence>
<comment type="similarity">
    <text evidence="2 7">Belongs to the glycosyl hydrolase 13 family.</text>
</comment>
<keyword evidence="5" id="KW-0119">Carbohydrate metabolism</keyword>
<dbReference type="PANTHER" id="PTHR43447">
    <property type="entry name" value="ALPHA-AMYLASE"/>
    <property type="match status" value="1"/>
</dbReference>
<feature type="domain" description="Glycosyl hydrolase family 13 catalytic" evidence="8">
    <location>
        <begin position="1"/>
        <end position="377"/>
    </location>
</feature>
<dbReference type="EC" id="3.2.1.1" evidence="9"/>
<evidence type="ECO:0000256" key="4">
    <source>
        <dbReference type="ARBA" id="ARBA00022801"/>
    </source>
</evidence>
<dbReference type="InterPro" id="IPR013780">
    <property type="entry name" value="Glyco_hydro_b"/>
</dbReference>
<dbReference type="RefSeq" id="WP_290139841.1">
    <property type="nucleotide sequence ID" value="NZ_CP101620.1"/>
</dbReference>
<dbReference type="SUPFAM" id="SSF51445">
    <property type="entry name" value="(Trans)glycosidases"/>
    <property type="match status" value="1"/>
</dbReference>
<dbReference type="NCBIfam" id="NF006969">
    <property type="entry name" value="PRK09441.1-2"/>
    <property type="match status" value="1"/>
</dbReference>
<reference evidence="9" key="1">
    <citation type="submission" date="2022-07" db="EMBL/GenBank/DDBJ databases">
        <title>Faecal culturing of patients with breast cancer.</title>
        <authorList>
            <person name="Teng N.M.Y."/>
            <person name="Kiu R."/>
            <person name="Evans R."/>
            <person name="Baker D.J."/>
            <person name="Zenner C."/>
            <person name="Robinson S.D."/>
            <person name="Hall L.J."/>
        </authorList>
    </citation>
    <scope>NUCLEOTIDE SEQUENCE</scope>
    <source>
        <strain evidence="9">LH1062</strain>
    </source>
</reference>
<dbReference type="CDD" id="cd11318">
    <property type="entry name" value="AmyAc_bac_fung_AmyA"/>
    <property type="match status" value="1"/>
</dbReference>
<dbReference type="NCBIfam" id="NF006968">
    <property type="entry name" value="PRK09441.1-1"/>
    <property type="match status" value="1"/>
</dbReference>
<evidence type="ECO:0000259" key="8">
    <source>
        <dbReference type="SMART" id="SM00642"/>
    </source>
</evidence>
<evidence type="ECO:0000313" key="9">
    <source>
        <dbReference type="EMBL" id="UTY39025.1"/>
    </source>
</evidence>
<evidence type="ECO:0000256" key="7">
    <source>
        <dbReference type="RuleBase" id="RU003615"/>
    </source>
</evidence>
<dbReference type="SMART" id="SM00642">
    <property type="entry name" value="Aamy"/>
    <property type="match status" value="1"/>
</dbReference>
<dbReference type="InterPro" id="IPR013776">
    <property type="entry name" value="A-amylase_thermo"/>
</dbReference>
<proteinExistence type="inferred from homology"/>
<keyword evidence="10" id="KW-1185">Reference proteome</keyword>
<dbReference type="Gene3D" id="3.20.20.80">
    <property type="entry name" value="Glycosidases"/>
    <property type="match status" value="1"/>
</dbReference>
<evidence type="ECO:0000256" key="5">
    <source>
        <dbReference type="ARBA" id="ARBA00023277"/>
    </source>
</evidence>
<name>A0ABY5I255_9FIRM</name>
<comment type="cofactor">
    <cofactor evidence="1">
        <name>Ca(2+)</name>
        <dbReference type="ChEBI" id="CHEBI:29108"/>
    </cofactor>
</comment>
<dbReference type="SUPFAM" id="SSF51011">
    <property type="entry name" value="Glycosyl hydrolase domain"/>
    <property type="match status" value="1"/>
</dbReference>